<dbReference type="EnsemblPlants" id="Pp3c24_4540V3.2">
    <property type="protein sequence ID" value="PAC:32910356.CDS.1"/>
    <property type="gene ID" value="Pp3c24_4540"/>
</dbReference>
<dbReference type="Pfam" id="PF02485">
    <property type="entry name" value="Branch"/>
    <property type="match status" value="1"/>
</dbReference>
<evidence type="ECO:0000256" key="1">
    <source>
        <dbReference type="ARBA" id="ARBA00004606"/>
    </source>
</evidence>
<evidence type="ECO:0000313" key="9">
    <source>
        <dbReference type="Proteomes" id="UP000006727"/>
    </source>
</evidence>
<feature type="transmembrane region" description="Helical" evidence="6">
    <location>
        <begin position="7"/>
        <end position="27"/>
    </location>
</feature>
<dbReference type="OMA" id="WILITRV"/>
<dbReference type="eggNOG" id="ENOG502QQ6S">
    <property type="taxonomic scope" value="Eukaryota"/>
</dbReference>
<organism evidence="7">
    <name type="scientific">Physcomitrium patens</name>
    <name type="common">Spreading-leaved earth moss</name>
    <name type="synonym">Physcomitrella patens</name>
    <dbReference type="NCBI Taxonomy" id="3218"/>
    <lineage>
        <taxon>Eukaryota</taxon>
        <taxon>Viridiplantae</taxon>
        <taxon>Streptophyta</taxon>
        <taxon>Embryophyta</taxon>
        <taxon>Bryophyta</taxon>
        <taxon>Bryophytina</taxon>
        <taxon>Bryopsida</taxon>
        <taxon>Funariidae</taxon>
        <taxon>Funariales</taxon>
        <taxon>Funariaceae</taxon>
        <taxon>Physcomitrium</taxon>
    </lineage>
</organism>
<sequence length="382" mass="43443">MNRGQRKVINVVIATSIFWILITRVFYSRSLHDRASISRCVPSVFSSRTDSDISGSSGTLADYRFPEFANDRELHKHAFRKVLDGPGPGSPRIAFLFTVKGPIELEPVWRKFLQGHEELWSLYVHASNPVDYKFPPGSIFEGREIPSKPVARISISLVDAIRRLLAYALADPHYNNAWFVNVCESTVPVRGFPAVYEYLIGSKHSFVEAFLPEEKYQQWDTMPEFPVVQLRKGETWMQMTRKHAIIIVTDTERYAKFAASCSLWCAPDEEYFQTLLHLEDVSGIANRTTMYANWEETRPIPGSPRSYGSSQDLFALFDKIRKMTQETDGLKQESALDKSPSSLRPICKYNGITNATCFLFARKFEAEATSAILHVMSTLPGF</sequence>
<gene>
    <name evidence="8" type="primary">LOC112276290</name>
    <name evidence="7" type="ORF">PHYPA_028622</name>
</gene>
<dbReference type="InterPro" id="IPR003406">
    <property type="entry name" value="Glyco_trans_14"/>
</dbReference>
<reference evidence="7 9" key="1">
    <citation type="journal article" date="2008" name="Science">
        <title>The Physcomitrella genome reveals evolutionary insights into the conquest of land by plants.</title>
        <authorList>
            <person name="Rensing S."/>
            <person name="Lang D."/>
            <person name="Zimmer A."/>
            <person name="Terry A."/>
            <person name="Salamov A."/>
            <person name="Shapiro H."/>
            <person name="Nishiyama T."/>
            <person name="Perroud P.-F."/>
            <person name="Lindquist E."/>
            <person name="Kamisugi Y."/>
            <person name="Tanahashi T."/>
            <person name="Sakakibara K."/>
            <person name="Fujita T."/>
            <person name="Oishi K."/>
            <person name="Shin-I T."/>
            <person name="Kuroki Y."/>
            <person name="Toyoda A."/>
            <person name="Suzuki Y."/>
            <person name="Hashimoto A."/>
            <person name="Yamaguchi K."/>
            <person name="Sugano A."/>
            <person name="Kohara Y."/>
            <person name="Fujiyama A."/>
            <person name="Anterola A."/>
            <person name="Aoki S."/>
            <person name="Ashton N."/>
            <person name="Barbazuk W.B."/>
            <person name="Barker E."/>
            <person name="Bennetzen J."/>
            <person name="Bezanilla M."/>
            <person name="Blankenship R."/>
            <person name="Cho S.H."/>
            <person name="Dutcher S."/>
            <person name="Estelle M."/>
            <person name="Fawcett J.A."/>
            <person name="Gundlach H."/>
            <person name="Hanada K."/>
            <person name="Heyl A."/>
            <person name="Hicks K.A."/>
            <person name="Hugh J."/>
            <person name="Lohr M."/>
            <person name="Mayer K."/>
            <person name="Melkozernov A."/>
            <person name="Murata T."/>
            <person name="Nelson D."/>
            <person name="Pils B."/>
            <person name="Prigge M."/>
            <person name="Reiss B."/>
            <person name="Renner T."/>
            <person name="Rombauts S."/>
            <person name="Rushton P."/>
            <person name="Sanderfoot A."/>
            <person name="Schween G."/>
            <person name="Shiu S.-H."/>
            <person name="Stueber K."/>
            <person name="Theodoulou F.L."/>
            <person name="Tu H."/>
            <person name="Van de Peer Y."/>
            <person name="Verrier P.J."/>
            <person name="Waters E."/>
            <person name="Wood A."/>
            <person name="Yang L."/>
            <person name="Cove D."/>
            <person name="Cuming A."/>
            <person name="Hasebe M."/>
            <person name="Lucas S."/>
            <person name="Mishler D.B."/>
            <person name="Reski R."/>
            <person name="Grigoriev I."/>
            <person name="Quatrano R.S."/>
            <person name="Boore J.L."/>
        </authorList>
    </citation>
    <scope>NUCLEOTIDE SEQUENCE [LARGE SCALE GENOMIC DNA]</scope>
    <source>
        <strain evidence="8 9">cv. Gransden 2004</strain>
    </source>
</reference>
<proteinExistence type="predicted"/>
<evidence type="ECO:0000256" key="2">
    <source>
        <dbReference type="ARBA" id="ARBA00022676"/>
    </source>
</evidence>
<evidence type="ECO:0000256" key="5">
    <source>
        <dbReference type="ARBA" id="ARBA00023180"/>
    </source>
</evidence>
<dbReference type="HOGENOM" id="CLU_035559_1_1_1"/>
<protein>
    <submittedName>
        <fullName evidence="7 8">Uncharacterized protein</fullName>
    </submittedName>
</protein>
<keyword evidence="3" id="KW-0808">Transferase</keyword>
<keyword evidence="9" id="KW-1185">Reference proteome</keyword>
<dbReference type="GO" id="GO:0016757">
    <property type="term" value="F:glycosyltransferase activity"/>
    <property type="evidence" value="ECO:0007669"/>
    <property type="project" value="UniProtKB-KW"/>
</dbReference>
<dbReference type="AlphaFoldDB" id="A9RMZ9"/>
<keyword evidence="4 6" id="KW-0472">Membrane</keyword>
<dbReference type="Proteomes" id="UP000006727">
    <property type="component" value="Chromosome 24"/>
</dbReference>
<evidence type="ECO:0000313" key="8">
    <source>
        <dbReference type="EnsemblPlants" id="PAC:32910355.CDS.1"/>
    </source>
</evidence>
<dbReference type="EnsemblPlants" id="Pp3c24_4540V3.1">
    <property type="protein sequence ID" value="PAC:32910355.CDS.1"/>
    <property type="gene ID" value="Pp3c24_4540"/>
</dbReference>
<evidence type="ECO:0000256" key="4">
    <source>
        <dbReference type="ARBA" id="ARBA00023136"/>
    </source>
</evidence>
<keyword evidence="2" id="KW-0328">Glycosyltransferase</keyword>
<dbReference type="PaxDb" id="3218-PP1S18_36V6.1"/>
<dbReference type="Gramene" id="Pp3c24_4540V3.1">
    <property type="protein sequence ID" value="PAC:32910355.CDS.1"/>
    <property type="gene ID" value="Pp3c24_4540"/>
</dbReference>
<dbReference type="GO" id="GO:0016020">
    <property type="term" value="C:membrane"/>
    <property type="evidence" value="ECO:0007669"/>
    <property type="project" value="UniProtKB-SubCell"/>
</dbReference>
<dbReference type="EMBL" id="ABEU02000024">
    <property type="protein sequence ID" value="PNR28030.1"/>
    <property type="molecule type" value="Genomic_DNA"/>
</dbReference>
<dbReference type="InterPro" id="IPR044174">
    <property type="entry name" value="BC10-like"/>
</dbReference>
<keyword evidence="6" id="KW-0812">Transmembrane</keyword>
<dbReference type="GeneID" id="112276290"/>
<dbReference type="RefSeq" id="XP_024363187.1">
    <property type="nucleotide sequence ID" value="XM_024507419.2"/>
</dbReference>
<comment type="subcellular location">
    <subcellularLocation>
        <location evidence="1">Membrane</location>
        <topology evidence="1">Single-pass type II membrane protein</topology>
    </subcellularLocation>
</comment>
<dbReference type="PANTHER" id="PTHR31042">
    <property type="entry name" value="CORE-2/I-BRANCHING BETA-1,6-N-ACETYLGLUCOSAMINYLTRANSFERASE FAMILY PROTEIN-RELATED"/>
    <property type="match status" value="1"/>
</dbReference>
<evidence type="ECO:0000256" key="3">
    <source>
        <dbReference type="ARBA" id="ARBA00022679"/>
    </source>
</evidence>
<dbReference type="PANTHER" id="PTHR31042:SF137">
    <property type="entry name" value="GLYCOSYL TRANSFERASE, FAMILY 14"/>
    <property type="match status" value="1"/>
</dbReference>
<keyword evidence="6" id="KW-1133">Transmembrane helix</keyword>
<reference evidence="8" key="3">
    <citation type="submission" date="2020-12" db="UniProtKB">
        <authorList>
            <consortium name="EnsemblPlants"/>
        </authorList>
    </citation>
    <scope>IDENTIFICATION</scope>
</reference>
<keyword evidence="5" id="KW-0325">Glycoprotein</keyword>
<dbReference type="OrthoDB" id="1924566at2759"/>
<name>A9RMZ9_PHYPA</name>
<accession>A9RMZ9</accession>
<dbReference type="Gramene" id="Pp3c24_4540V3.2">
    <property type="protein sequence ID" value="PAC:32910356.CDS.1"/>
    <property type="gene ID" value="Pp3c24_4540"/>
</dbReference>
<reference evidence="7 9" key="2">
    <citation type="journal article" date="2018" name="Plant J.">
        <title>The Physcomitrella patens chromosome-scale assembly reveals moss genome structure and evolution.</title>
        <authorList>
            <person name="Lang D."/>
            <person name="Ullrich K.K."/>
            <person name="Murat F."/>
            <person name="Fuchs J."/>
            <person name="Jenkins J."/>
            <person name="Haas F.B."/>
            <person name="Piednoel M."/>
            <person name="Gundlach H."/>
            <person name="Van Bel M."/>
            <person name="Meyberg R."/>
            <person name="Vives C."/>
            <person name="Morata J."/>
            <person name="Symeonidi A."/>
            <person name="Hiss M."/>
            <person name="Muchero W."/>
            <person name="Kamisugi Y."/>
            <person name="Saleh O."/>
            <person name="Blanc G."/>
            <person name="Decker E.L."/>
            <person name="van Gessel N."/>
            <person name="Grimwood J."/>
            <person name="Hayes R.D."/>
            <person name="Graham S.W."/>
            <person name="Gunter L.E."/>
            <person name="McDaniel S.F."/>
            <person name="Hoernstein S.N.W."/>
            <person name="Larsson A."/>
            <person name="Li F.W."/>
            <person name="Perroud P.F."/>
            <person name="Phillips J."/>
            <person name="Ranjan P."/>
            <person name="Rokshar D.S."/>
            <person name="Rothfels C.J."/>
            <person name="Schneider L."/>
            <person name="Shu S."/>
            <person name="Stevenson D.W."/>
            <person name="Thummler F."/>
            <person name="Tillich M."/>
            <person name="Villarreal Aguilar J.C."/>
            <person name="Widiez T."/>
            <person name="Wong G.K."/>
            <person name="Wymore A."/>
            <person name="Zhang Y."/>
            <person name="Zimmer A.D."/>
            <person name="Quatrano R.S."/>
            <person name="Mayer K.F.X."/>
            <person name="Goodstein D."/>
            <person name="Casacuberta J.M."/>
            <person name="Vandepoele K."/>
            <person name="Reski R."/>
            <person name="Cuming A.C."/>
            <person name="Tuskan G.A."/>
            <person name="Maumus F."/>
            <person name="Salse J."/>
            <person name="Schmutz J."/>
            <person name="Rensing S.A."/>
        </authorList>
    </citation>
    <scope>NUCLEOTIDE SEQUENCE [LARGE SCALE GENOMIC DNA]</scope>
    <source>
        <strain evidence="8 9">cv. Gransden 2004</strain>
    </source>
</reference>
<evidence type="ECO:0000313" key="7">
    <source>
        <dbReference type="EMBL" id="PNR28030.1"/>
    </source>
</evidence>
<evidence type="ECO:0000256" key="6">
    <source>
        <dbReference type="SAM" id="Phobius"/>
    </source>
</evidence>